<dbReference type="GO" id="GO:0031514">
    <property type="term" value="C:motile cilium"/>
    <property type="evidence" value="ECO:0007669"/>
    <property type="project" value="UniProtKB-SubCell"/>
</dbReference>
<name>X6NRV1_RETFI</name>
<evidence type="ECO:0000256" key="7">
    <source>
        <dbReference type="ARBA" id="ARBA00023212"/>
    </source>
</evidence>
<evidence type="ECO:0000256" key="8">
    <source>
        <dbReference type="ARBA" id="ARBA00023273"/>
    </source>
</evidence>
<proteinExistence type="predicted"/>
<reference evidence="9 10" key="1">
    <citation type="journal article" date="2013" name="Curr. Biol.">
        <title>The Genome of the Foraminiferan Reticulomyxa filosa.</title>
        <authorList>
            <person name="Glockner G."/>
            <person name="Hulsmann N."/>
            <person name="Schleicher M."/>
            <person name="Noegel A.A."/>
            <person name="Eichinger L."/>
            <person name="Gallinger C."/>
            <person name="Pawlowski J."/>
            <person name="Sierra R."/>
            <person name="Euteneuer U."/>
            <person name="Pillet L."/>
            <person name="Moustafa A."/>
            <person name="Platzer M."/>
            <person name="Groth M."/>
            <person name="Szafranski K."/>
            <person name="Schliwa M."/>
        </authorList>
    </citation>
    <scope>NUCLEOTIDE SEQUENCE [LARGE SCALE GENOMIC DNA]</scope>
</reference>
<keyword evidence="5" id="KW-0282">Flagellum</keyword>
<keyword evidence="4" id="KW-0677">Repeat</keyword>
<organism evidence="9 10">
    <name type="scientific">Reticulomyxa filosa</name>
    <dbReference type="NCBI Taxonomy" id="46433"/>
    <lineage>
        <taxon>Eukaryota</taxon>
        <taxon>Sar</taxon>
        <taxon>Rhizaria</taxon>
        <taxon>Retaria</taxon>
        <taxon>Foraminifera</taxon>
        <taxon>Monothalamids</taxon>
        <taxon>Reticulomyxidae</taxon>
        <taxon>Reticulomyxa</taxon>
    </lineage>
</organism>
<dbReference type="OrthoDB" id="285822at2759"/>
<dbReference type="InterPro" id="IPR003409">
    <property type="entry name" value="MORN"/>
</dbReference>
<evidence type="ECO:0000256" key="4">
    <source>
        <dbReference type="ARBA" id="ARBA00022737"/>
    </source>
</evidence>
<dbReference type="PANTHER" id="PTHR46613:SF1">
    <property type="entry name" value="RADIAL SPOKE HEAD 10 HOMOLOG B-RELATED"/>
    <property type="match status" value="1"/>
</dbReference>
<keyword evidence="6" id="KW-0969">Cilium</keyword>
<keyword evidence="10" id="KW-1185">Reference proteome</keyword>
<keyword evidence="3" id="KW-0963">Cytoplasm</keyword>
<dbReference type="SUPFAM" id="SSF82185">
    <property type="entry name" value="Histone H3 K4-specific methyltransferase SET7/9 N-terminal domain"/>
    <property type="match status" value="1"/>
</dbReference>
<accession>X6NRV1</accession>
<evidence type="ECO:0000256" key="5">
    <source>
        <dbReference type="ARBA" id="ARBA00022846"/>
    </source>
</evidence>
<evidence type="ECO:0000313" key="9">
    <source>
        <dbReference type="EMBL" id="ETO28668.1"/>
    </source>
</evidence>
<evidence type="ECO:0000256" key="2">
    <source>
        <dbReference type="ARBA" id="ARBA00004430"/>
    </source>
</evidence>
<gene>
    <name evidence="9" type="ORF">RFI_08462</name>
</gene>
<keyword evidence="7" id="KW-0206">Cytoskeleton</keyword>
<dbReference type="AlphaFoldDB" id="X6NRV1"/>
<dbReference type="Pfam" id="PF02493">
    <property type="entry name" value="MORN"/>
    <property type="match status" value="5"/>
</dbReference>
<keyword evidence="8" id="KW-0966">Cell projection</keyword>
<evidence type="ECO:0000256" key="3">
    <source>
        <dbReference type="ARBA" id="ARBA00022490"/>
    </source>
</evidence>
<evidence type="ECO:0008006" key="11">
    <source>
        <dbReference type="Google" id="ProtNLM"/>
    </source>
</evidence>
<dbReference type="PANTHER" id="PTHR46613">
    <property type="entry name" value="RADIAL SPOKE HEAD 10 HOMOLOG B-RELATED"/>
    <property type="match status" value="1"/>
</dbReference>
<dbReference type="Proteomes" id="UP000023152">
    <property type="component" value="Unassembled WGS sequence"/>
</dbReference>
<evidence type="ECO:0000256" key="1">
    <source>
        <dbReference type="ARBA" id="ARBA00004230"/>
    </source>
</evidence>
<sequence>MFVVLKKMDTNIKKHGNLHGEGRYTWHDEVTYRGNFENNQMTGFGEYQFDQYSKYSGYVHKGIRNGKGCLIVDIPTKSDERYIETEKKKKPQYFERDDNSSIIAIKNVEDCTASDDKTIYREYRGFWTNGLRDEEGVLYYNKEKTSYYKGEWKKGQCTLKKEH</sequence>
<protein>
    <recommendedName>
        <fullName evidence="11">MORN repeat-containing protein</fullName>
    </recommendedName>
</protein>
<dbReference type="GO" id="GO:0005930">
    <property type="term" value="C:axoneme"/>
    <property type="evidence" value="ECO:0007669"/>
    <property type="project" value="UniProtKB-SubCell"/>
</dbReference>
<evidence type="ECO:0000313" key="10">
    <source>
        <dbReference type="Proteomes" id="UP000023152"/>
    </source>
</evidence>
<comment type="subcellular location">
    <subcellularLocation>
        <location evidence="1">Cell projection</location>
        <location evidence="1">Cilium</location>
        <location evidence="1">Flagellum</location>
    </subcellularLocation>
    <subcellularLocation>
        <location evidence="2">Cytoplasm</location>
        <location evidence="2">Cytoskeleton</location>
        <location evidence="2">Cilium axoneme</location>
    </subcellularLocation>
</comment>
<dbReference type="EMBL" id="ASPP01006533">
    <property type="protein sequence ID" value="ETO28668.1"/>
    <property type="molecule type" value="Genomic_DNA"/>
</dbReference>
<evidence type="ECO:0000256" key="6">
    <source>
        <dbReference type="ARBA" id="ARBA00023069"/>
    </source>
</evidence>
<comment type="caution">
    <text evidence="9">The sequence shown here is derived from an EMBL/GenBank/DDBJ whole genome shotgun (WGS) entry which is preliminary data.</text>
</comment>